<keyword evidence="2 3" id="KW-0808">Transferase</keyword>
<dbReference type="CDD" id="cd00831">
    <property type="entry name" value="CHS_like"/>
    <property type="match status" value="1"/>
</dbReference>
<sequence>MFRPVSTGGVYVTGLAHAYPQYAFGNNEFSDLIARLYPHHSTSPGLQKLLRFSSKTKIDSRRAITDSSNLTHADATPPTIDELSRIFRTDGVALATSASHQAMMEAGVSRADITHLVAVTCTDQGSPGYDLLVSEKLQLLPDVQRTLLHGVGCAGGLSALRTAANLAAAELQRNRPACILVVACEICTIFLRAELKAASCDESLHIAPALFSDAAAALVVCNGLALDKNTMPIYEMEDWSSMVVPGTKESLSYTITNNGMIASMTKDVPKIAIRAITPMFEKLCGSATISDNRQSQHMPRTPSESDWAIHPGGAAILEGAQQTLHLTDDHIRASLKVYKDYGNSSSASVLIVLDKMRTMGRGRDTVVATSFGPGMMIEMCLMKSGKIFCMS</sequence>
<dbReference type="InterPro" id="IPR011141">
    <property type="entry name" value="Polyketide_synthase_type-III"/>
</dbReference>
<dbReference type="PANTHER" id="PTHR11877:SF46">
    <property type="entry name" value="TYPE III POLYKETIDE SYNTHASE A"/>
    <property type="match status" value="1"/>
</dbReference>
<dbReference type="SUPFAM" id="SSF53901">
    <property type="entry name" value="Thiolase-like"/>
    <property type="match status" value="2"/>
</dbReference>
<proteinExistence type="inferred from homology"/>
<keyword evidence="7" id="KW-1185">Reference proteome</keyword>
<dbReference type="OrthoDB" id="329835at2759"/>
<dbReference type="InterPro" id="IPR016039">
    <property type="entry name" value="Thiolase-like"/>
</dbReference>
<evidence type="ECO:0000256" key="3">
    <source>
        <dbReference type="RuleBase" id="RU003633"/>
    </source>
</evidence>
<evidence type="ECO:0000256" key="1">
    <source>
        <dbReference type="ARBA" id="ARBA00005531"/>
    </source>
</evidence>
<dbReference type="EMBL" id="ML979133">
    <property type="protein sequence ID" value="KAF1918633.1"/>
    <property type="molecule type" value="Genomic_DNA"/>
</dbReference>
<keyword evidence="3" id="KW-0012">Acyltransferase</keyword>
<dbReference type="GO" id="GO:0030639">
    <property type="term" value="P:polyketide biosynthetic process"/>
    <property type="evidence" value="ECO:0007669"/>
    <property type="project" value="TreeGrafter"/>
</dbReference>
<dbReference type="Gene3D" id="3.40.47.10">
    <property type="match status" value="2"/>
</dbReference>
<dbReference type="InterPro" id="IPR001099">
    <property type="entry name" value="Chalcone/stilbene_synt_N"/>
</dbReference>
<dbReference type="PANTHER" id="PTHR11877">
    <property type="entry name" value="HYDROXYMETHYLGLUTARYL-COA SYNTHASE"/>
    <property type="match status" value="1"/>
</dbReference>
<dbReference type="GO" id="GO:0016747">
    <property type="term" value="F:acyltransferase activity, transferring groups other than amino-acyl groups"/>
    <property type="evidence" value="ECO:0007669"/>
    <property type="project" value="InterPro"/>
</dbReference>
<feature type="domain" description="Chalcone/stilbene synthase N-terminal" evidence="4">
    <location>
        <begin position="12"/>
        <end position="221"/>
    </location>
</feature>
<evidence type="ECO:0000259" key="4">
    <source>
        <dbReference type="Pfam" id="PF00195"/>
    </source>
</evidence>
<dbReference type="Pfam" id="PF02797">
    <property type="entry name" value="Chal_sti_synt_C"/>
    <property type="match status" value="1"/>
</dbReference>
<evidence type="ECO:0000259" key="5">
    <source>
        <dbReference type="Pfam" id="PF02797"/>
    </source>
</evidence>
<dbReference type="PIRSF" id="PIRSF000451">
    <property type="entry name" value="PKS_III"/>
    <property type="match status" value="1"/>
</dbReference>
<dbReference type="InterPro" id="IPR012328">
    <property type="entry name" value="Chalcone/stilbene_synt_C"/>
</dbReference>
<feature type="domain" description="Chalcone/stilbene synthase C-terminal" evidence="5">
    <location>
        <begin position="242"/>
        <end position="384"/>
    </location>
</feature>
<dbReference type="Pfam" id="PF00195">
    <property type="entry name" value="Chal_sti_synt_N"/>
    <property type="match status" value="1"/>
</dbReference>
<evidence type="ECO:0000313" key="6">
    <source>
        <dbReference type="EMBL" id="KAF1918633.1"/>
    </source>
</evidence>
<protein>
    <submittedName>
        <fullName evidence="6">Thiolase-like protein</fullName>
    </submittedName>
</protein>
<reference evidence="6" key="1">
    <citation type="journal article" date="2020" name="Stud. Mycol.">
        <title>101 Dothideomycetes genomes: a test case for predicting lifestyles and emergence of pathogens.</title>
        <authorList>
            <person name="Haridas S."/>
            <person name="Albert R."/>
            <person name="Binder M."/>
            <person name="Bloem J."/>
            <person name="Labutti K."/>
            <person name="Salamov A."/>
            <person name="Andreopoulos B."/>
            <person name="Baker S."/>
            <person name="Barry K."/>
            <person name="Bills G."/>
            <person name="Bluhm B."/>
            <person name="Cannon C."/>
            <person name="Castanera R."/>
            <person name="Culley D."/>
            <person name="Daum C."/>
            <person name="Ezra D."/>
            <person name="Gonzalez J."/>
            <person name="Henrissat B."/>
            <person name="Kuo A."/>
            <person name="Liang C."/>
            <person name="Lipzen A."/>
            <person name="Lutzoni F."/>
            <person name="Magnuson J."/>
            <person name="Mondo S."/>
            <person name="Nolan M."/>
            <person name="Ohm R."/>
            <person name="Pangilinan J."/>
            <person name="Park H.-J."/>
            <person name="Ramirez L."/>
            <person name="Alfaro M."/>
            <person name="Sun H."/>
            <person name="Tritt A."/>
            <person name="Yoshinaga Y."/>
            <person name="Zwiers L.-H."/>
            <person name="Turgeon B."/>
            <person name="Goodwin S."/>
            <person name="Spatafora J."/>
            <person name="Crous P."/>
            <person name="Grigoriev I."/>
        </authorList>
    </citation>
    <scope>NUCLEOTIDE SEQUENCE</scope>
    <source>
        <strain evidence="6">HMLAC05119</strain>
    </source>
</reference>
<comment type="similarity">
    <text evidence="1 3">Belongs to the thiolase-like superfamily. Chalcone/stilbene synthases family.</text>
</comment>
<gene>
    <name evidence="6" type="ORF">BDU57DRAFT_554094</name>
</gene>
<name>A0A6A5QT49_AMPQU</name>
<evidence type="ECO:0000313" key="7">
    <source>
        <dbReference type="Proteomes" id="UP000800096"/>
    </source>
</evidence>
<dbReference type="AlphaFoldDB" id="A0A6A5QT49"/>
<accession>A0A6A5QT49</accession>
<dbReference type="Proteomes" id="UP000800096">
    <property type="component" value="Unassembled WGS sequence"/>
</dbReference>
<organism evidence="6 7">
    <name type="scientific">Ampelomyces quisqualis</name>
    <name type="common">Powdery mildew agent</name>
    <dbReference type="NCBI Taxonomy" id="50730"/>
    <lineage>
        <taxon>Eukaryota</taxon>
        <taxon>Fungi</taxon>
        <taxon>Dikarya</taxon>
        <taxon>Ascomycota</taxon>
        <taxon>Pezizomycotina</taxon>
        <taxon>Dothideomycetes</taxon>
        <taxon>Pleosporomycetidae</taxon>
        <taxon>Pleosporales</taxon>
        <taxon>Pleosporineae</taxon>
        <taxon>Phaeosphaeriaceae</taxon>
        <taxon>Ampelomyces</taxon>
    </lineage>
</organism>
<evidence type="ECO:0000256" key="2">
    <source>
        <dbReference type="ARBA" id="ARBA00022679"/>
    </source>
</evidence>